<protein>
    <recommendedName>
        <fullName evidence="3">Flagellar FliJ protein</fullName>
    </recommendedName>
</protein>
<evidence type="ECO:0000256" key="5">
    <source>
        <dbReference type="ARBA" id="ARBA00022475"/>
    </source>
</evidence>
<evidence type="ECO:0000313" key="13">
    <source>
        <dbReference type="Proteomes" id="UP000604737"/>
    </source>
</evidence>
<dbReference type="InterPro" id="IPR052570">
    <property type="entry name" value="FliJ"/>
</dbReference>
<sequence length="141" mass="16448">MAKFRFEFLLELATEAREREAKALQAAQAAEQGARDRLAQIQHYCDEYRRKLTQSAQTGISVVQFRDYQLFLGKLDDATRQQTAEVTRLATEREAALARFAECEKKLKAYEALKVRHGKQQDKLELLREQKLLDEFNSRPR</sequence>
<organism evidence="12 13">
    <name type="scientific">Jeongeupia chitinilytica</name>
    <dbReference type="NCBI Taxonomy" id="1041641"/>
    <lineage>
        <taxon>Bacteria</taxon>
        <taxon>Pseudomonadati</taxon>
        <taxon>Pseudomonadota</taxon>
        <taxon>Betaproteobacteria</taxon>
        <taxon>Neisseriales</taxon>
        <taxon>Chitinibacteraceae</taxon>
        <taxon>Jeongeupia</taxon>
    </lineage>
</organism>
<dbReference type="Proteomes" id="UP000604737">
    <property type="component" value="Unassembled WGS sequence"/>
</dbReference>
<evidence type="ECO:0000256" key="3">
    <source>
        <dbReference type="ARBA" id="ARBA00020392"/>
    </source>
</evidence>
<evidence type="ECO:0000256" key="10">
    <source>
        <dbReference type="ARBA" id="ARBA00023225"/>
    </source>
</evidence>
<dbReference type="EMBL" id="BMYO01000002">
    <property type="protein sequence ID" value="GHD57751.1"/>
    <property type="molecule type" value="Genomic_DNA"/>
</dbReference>
<dbReference type="PANTHER" id="PTHR38786:SF1">
    <property type="entry name" value="FLAGELLAR FLIJ PROTEIN"/>
    <property type="match status" value="1"/>
</dbReference>
<proteinExistence type="inferred from homology"/>
<dbReference type="InterPro" id="IPR053716">
    <property type="entry name" value="Flag_assembly_chemotaxis_eff"/>
</dbReference>
<comment type="similarity">
    <text evidence="2">Belongs to the FliJ family.</text>
</comment>
<dbReference type="NCBIfam" id="TIGR02473">
    <property type="entry name" value="flagell_FliJ"/>
    <property type="match status" value="1"/>
</dbReference>
<keyword evidence="6" id="KW-0145">Chemotaxis</keyword>
<dbReference type="Pfam" id="PF02050">
    <property type="entry name" value="FliJ"/>
    <property type="match status" value="1"/>
</dbReference>
<keyword evidence="12" id="KW-0969">Cilium</keyword>
<evidence type="ECO:0000256" key="7">
    <source>
        <dbReference type="ARBA" id="ARBA00022795"/>
    </source>
</evidence>
<evidence type="ECO:0000256" key="2">
    <source>
        <dbReference type="ARBA" id="ARBA00010004"/>
    </source>
</evidence>
<dbReference type="RefSeq" id="WP_189458732.1">
    <property type="nucleotide sequence ID" value="NZ_BMYO01000002.1"/>
</dbReference>
<keyword evidence="10" id="KW-1006">Bacterial flagellum protein export</keyword>
<keyword evidence="5" id="KW-1003">Cell membrane</keyword>
<keyword evidence="8" id="KW-0653">Protein transport</keyword>
<evidence type="ECO:0000256" key="6">
    <source>
        <dbReference type="ARBA" id="ARBA00022500"/>
    </source>
</evidence>
<gene>
    <name evidence="12" type="primary">fliJ</name>
    <name evidence="12" type="ORF">GCM10007350_06520</name>
</gene>
<dbReference type="PANTHER" id="PTHR38786">
    <property type="entry name" value="FLAGELLAR FLIJ PROTEIN"/>
    <property type="match status" value="1"/>
</dbReference>
<feature type="coiled-coil region" evidence="11">
    <location>
        <begin position="93"/>
        <end position="130"/>
    </location>
</feature>
<keyword evidence="4" id="KW-0813">Transport</keyword>
<keyword evidence="9" id="KW-0472">Membrane</keyword>
<evidence type="ECO:0000256" key="1">
    <source>
        <dbReference type="ARBA" id="ARBA00004413"/>
    </source>
</evidence>
<keyword evidence="12" id="KW-0966">Cell projection</keyword>
<dbReference type="InterPro" id="IPR012823">
    <property type="entry name" value="Flagell_FliJ"/>
</dbReference>
<name>A0ABQ3GVW5_9NEIS</name>
<evidence type="ECO:0000256" key="8">
    <source>
        <dbReference type="ARBA" id="ARBA00022927"/>
    </source>
</evidence>
<keyword evidence="12" id="KW-0282">Flagellum</keyword>
<evidence type="ECO:0000313" key="12">
    <source>
        <dbReference type="EMBL" id="GHD57751.1"/>
    </source>
</evidence>
<reference evidence="13" key="1">
    <citation type="journal article" date="2019" name="Int. J. Syst. Evol. Microbiol.">
        <title>The Global Catalogue of Microorganisms (GCM) 10K type strain sequencing project: providing services to taxonomists for standard genome sequencing and annotation.</title>
        <authorList>
            <consortium name="The Broad Institute Genomics Platform"/>
            <consortium name="The Broad Institute Genome Sequencing Center for Infectious Disease"/>
            <person name="Wu L."/>
            <person name="Ma J."/>
        </authorList>
    </citation>
    <scope>NUCLEOTIDE SEQUENCE [LARGE SCALE GENOMIC DNA]</scope>
    <source>
        <strain evidence="13">KCTC 23701</strain>
    </source>
</reference>
<dbReference type="PIRSF" id="PIRSF019404">
    <property type="entry name" value="FliJ"/>
    <property type="match status" value="1"/>
</dbReference>
<evidence type="ECO:0000256" key="4">
    <source>
        <dbReference type="ARBA" id="ARBA00022448"/>
    </source>
</evidence>
<dbReference type="InterPro" id="IPR018006">
    <property type="entry name" value="Flag_FliJ_proteobac"/>
</dbReference>
<keyword evidence="7" id="KW-1005">Bacterial flagellum biogenesis</keyword>
<keyword evidence="13" id="KW-1185">Reference proteome</keyword>
<evidence type="ECO:0000256" key="9">
    <source>
        <dbReference type="ARBA" id="ARBA00023136"/>
    </source>
</evidence>
<comment type="subcellular location">
    <subcellularLocation>
        <location evidence="1">Cell membrane</location>
        <topology evidence="1">Peripheral membrane protein</topology>
        <orientation evidence="1">Cytoplasmic side</orientation>
    </subcellularLocation>
</comment>
<keyword evidence="11" id="KW-0175">Coiled coil</keyword>
<evidence type="ECO:0000256" key="11">
    <source>
        <dbReference type="SAM" id="Coils"/>
    </source>
</evidence>
<dbReference type="Gene3D" id="1.10.287.1700">
    <property type="match status" value="1"/>
</dbReference>
<comment type="caution">
    <text evidence="12">The sequence shown here is derived from an EMBL/GenBank/DDBJ whole genome shotgun (WGS) entry which is preliminary data.</text>
</comment>
<accession>A0ABQ3GVW5</accession>